<evidence type="ECO:0000256" key="4">
    <source>
        <dbReference type="ARBA" id="ARBA00022741"/>
    </source>
</evidence>
<dbReference type="SMART" id="SM00491">
    <property type="entry name" value="HELICc2"/>
    <property type="match status" value="1"/>
</dbReference>
<dbReference type="SUPFAM" id="SSF52540">
    <property type="entry name" value="P-loop containing nucleoside triphosphate hydrolases"/>
    <property type="match status" value="1"/>
</dbReference>
<dbReference type="PANTHER" id="PTHR11472:SF34">
    <property type="entry name" value="REGULATOR OF TELOMERE ELONGATION HELICASE 1"/>
    <property type="match status" value="1"/>
</dbReference>
<evidence type="ECO:0000256" key="9">
    <source>
        <dbReference type="ARBA" id="ARBA00023004"/>
    </source>
</evidence>
<dbReference type="GO" id="GO:0005524">
    <property type="term" value="F:ATP binding"/>
    <property type="evidence" value="ECO:0007669"/>
    <property type="project" value="UniProtKB-KW"/>
</dbReference>
<keyword evidence="14" id="KW-0539">Nucleus</keyword>
<dbReference type="InterPro" id="IPR006555">
    <property type="entry name" value="ATP-dep_Helicase_C"/>
</dbReference>
<keyword evidence="7" id="KW-0347">Helicase</keyword>
<dbReference type="Pfam" id="PF23109">
    <property type="entry name" value="ARCH_RTEL1"/>
    <property type="match status" value="1"/>
</dbReference>
<keyword evidence="17" id="KW-1185">Reference proteome</keyword>
<dbReference type="GO" id="GO:0090657">
    <property type="term" value="P:telomeric loop disassembly"/>
    <property type="evidence" value="ECO:0007669"/>
    <property type="project" value="TreeGrafter"/>
</dbReference>
<proteinExistence type="predicted"/>
<evidence type="ECO:0000256" key="1">
    <source>
        <dbReference type="ARBA" id="ARBA00004123"/>
    </source>
</evidence>
<dbReference type="CDD" id="cd18788">
    <property type="entry name" value="SF2_C_XPD"/>
    <property type="match status" value="1"/>
</dbReference>
<keyword evidence="13" id="KW-0413">Isomerase</keyword>
<dbReference type="Proteomes" id="UP000887563">
    <property type="component" value="Unplaced"/>
</dbReference>
<keyword evidence="6" id="KW-0378">Hydrolase</keyword>
<dbReference type="GO" id="GO:0016818">
    <property type="term" value="F:hydrolase activity, acting on acid anhydrides, in phosphorus-containing anhydrides"/>
    <property type="evidence" value="ECO:0007669"/>
    <property type="project" value="InterPro"/>
</dbReference>
<dbReference type="SMART" id="SM00487">
    <property type="entry name" value="DEXDc"/>
    <property type="match status" value="1"/>
</dbReference>
<feature type="compositionally biased region" description="Basic and acidic residues" evidence="15">
    <location>
        <begin position="317"/>
        <end position="327"/>
    </location>
</feature>
<evidence type="ECO:0000256" key="10">
    <source>
        <dbReference type="ARBA" id="ARBA00023014"/>
    </source>
</evidence>
<keyword evidence="4" id="KW-0547">Nucleotide-binding</keyword>
<dbReference type="GO" id="GO:0070182">
    <property type="term" value="F:DNA polymerase binding"/>
    <property type="evidence" value="ECO:0007669"/>
    <property type="project" value="TreeGrafter"/>
</dbReference>
<feature type="region of interest" description="Disordered" evidence="15">
    <location>
        <begin position="293"/>
        <end position="328"/>
    </location>
</feature>
<dbReference type="GO" id="GO:0006281">
    <property type="term" value="P:DNA repair"/>
    <property type="evidence" value="ECO:0007669"/>
    <property type="project" value="UniProtKB-KW"/>
</dbReference>
<evidence type="ECO:0000256" key="12">
    <source>
        <dbReference type="ARBA" id="ARBA00023204"/>
    </source>
</evidence>
<accession>A0A914KMT7</accession>
<dbReference type="Pfam" id="PF06733">
    <property type="entry name" value="DEAD_2"/>
    <property type="match status" value="1"/>
</dbReference>
<evidence type="ECO:0000256" key="14">
    <source>
        <dbReference type="ARBA" id="ARBA00023242"/>
    </source>
</evidence>
<dbReference type="FunFam" id="3.40.50.300:FF:001352">
    <property type="entry name" value="DNA repair helicase"/>
    <property type="match status" value="1"/>
</dbReference>
<dbReference type="NCBIfam" id="TIGR00604">
    <property type="entry name" value="rad3"/>
    <property type="match status" value="1"/>
</dbReference>
<keyword evidence="11" id="KW-0238">DNA-binding</keyword>
<dbReference type="GO" id="GO:0005634">
    <property type="term" value="C:nucleus"/>
    <property type="evidence" value="ECO:0007669"/>
    <property type="project" value="UniProtKB-SubCell"/>
</dbReference>
<dbReference type="AlphaFoldDB" id="A0A914KMT7"/>
<dbReference type="InterPro" id="IPR027417">
    <property type="entry name" value="P-loop_NTPase"/>
</dbReference>
<keyword evidence="12" id="KW-0234">DNA repair</keyword>
<dbReference type="InterPro" id="IPR014001">
    <property type="entry name" value="Helicase_ATP-bd"/>
</dbReference>
<keyword evidence="5" id="KW-0227">DNA damage</keyword>
<dbReference type="InterPro" id="IPR013020">
    <property type="entry name" value="Rad3/Chl1-like"/>
</dbReference>
<dbReference type="GO" id="GO:0003677">
    <property type="term" value="F:DNA binding"/>
    <property type="evidence" value="ECO:0007669"/>
    <property type="project" value="UniProtKB-KW"/>
</dbReference>
<evidence type="ECO:0000256" key="2">
    <source>
        <dbReference type="ARBA" id="ARBA00022485"/>
    </source>
</evidence>
<keyword evidence="8" id="KW-0067">ATP-binding</keyword>
<dbReference type="InterPro" id="IPR006554">
    <property type="entry name" value="Helicase-like_DEXD_c2"/>
</dbReference>
<evidence type="ECO:0000256" key="3">
    <source>
        <dbReference type="ARBA" id="ARBA00022723"/>
    </source>
</evidence>
<keyword evidence="2" id="KW-0004">4Fe-4S</keyword>
<reference evidence="18" key="1">
    <citation type="submission" date="2022-11" db="UniProtKB">
        <authorList>
            <consortium name="WormBaseParasite"/>
        </authorList>
    </citation>
    <scope>IDENTIFICATION</scope>
</reference>
<evidence type="ECO:0000256" key="13">
    <source>
        <dbReference type="ARBA" id="ARBA00023235"/>
    </source>
</evidence>
<dbReference type="InterPro" id="IPR057498">
    <property type="entry name" value="Rtel1_ARCH"/>
</dbReference>
<organism evidence="17 18">
    <name type="scientific">Meloidogyne incognita</name>
    <name type="common">Southern root-knot nematode worm</name>
    <name type="synonym">Oxyuris incognita</name>
    <dbReference type="NCBI Taxonomy" id="6306"/>
    <lineage>
        <taxon>Eukaryota</taxon>
        <taxon>Metazoa</taxon>
        <taxon>Ecdysozoa</taxon>
        <taxon>Nematoda</taxon>
        <taxon>Chromadorea</taxon>
        <taxon>Rhabditida</taxon>
        <taxon>Tylenchina</taxon>
        <taxon>Tylenchomorpha</taxon>
        <taxon>Tylenchoidea</taxon>
        <taxon>Meloidogynidae</taxon>
        <taxon>Meloidogyninae</taxon>
        <taxon>Meloidogyne</taxon>
        <taxon>Meloidogyne incognita group</taxon>
    </lineage>
</organism>
<dbReference type="GO" id="GO:0046872">
    <property type="term" value="F:metal ion binding"/>
    <property type="evidence" value="ECO:0007669"/>
    <property type="project" value="UniProtKB-KW"/>
</dbReference>
<evidence type="ECO:0000313" key="17">
    <source>
        <dbReference type="Proteomes" id="UP000887563"/>
    </source>
</evidence>
<evidence type="ECO:0000256" key="5">
    <source>
        <dbReference type="ARBA" id="ARBA00022763"/>
    </source>
</evidence>
<dbReference type="Pfam" id="PF13307">
    <property type="entry name" value="Helicase_C_2"/>
    <property type="match status" value="1"/>
</dbReference>
<dbReference type="InterPro" id="IPR045028">
    <property type="entry name" value="DinG/Rad3-like"/>
</dbReference>
<keyword evidence="3" id="KW-0479">Metal-binding</keyword>
<evidence type="ECO:0000256" key="15">
    <source>
        <dbReference type="SAM" id="MobiDB-lite"/>
    </source>
</evidence>
<keyword evidence="9" id="KW-0408">Iron</keyword>
<keyword evidence="10" id="KW-0411">Iron-sulfur</keyword>
<dbReference type="SMART" id="SM00488">
    <property type="entry name" value="DEXDc2"/>
    <property type="match status" value="1"/>
</dbReference>
<evidence type="ECO:0000313" key="18">
    <source>
        <dbReference type="WBParaSite" id="Minc3s00050g02707"/>
    </source>
</evidence>
<evidence type="ECO:0000256" key="6">
    <source>
        <dbReference type="ARBA" id="ARBA00022801"/>
    </source>
</evidence>
<dbReference type="GO" id="GO:0010569">
    <property type="term" value="P:regulation of double-strand break repair via homologous recombination"/>
    <property type="evidence" value="ECO:0007669"/>
    <property type="project" value="TreeGrafter"/>
</dbReference>
<dbReference type="Gene3D" id="3.40.50.300">
    <property type="entry name" value="P-loop containing nucleotide triphosphate hydrolases"/>
    <property type="match status" value="2"/>
</dbReference>
<evidence type="ECO:0000259" key="16">
    <source>
        <dbReference type="PROSITE" id="PS51193"/>
    </source>
</evidence>
<dbReference type="GO" id="GO:0045910">
    <property type="term" value="P:negative regulation of DNA recombination"/>
    <property type="evidence" value="ECO:0007669"/>
    <property type="project" value="TreeGrafter"/>
</dbReference>
<dbReference type="InterPro" id="IPR014013">
    <property type="entry name" value="Helic_SF1/SF2_ATP-bd_DinG/Rad3"/>
</dbReference>
<dbReference type="GO" id="GO:1904430">
    <property type="term" value="P:negative regulation of t-circle formation"/>
    <property type="evidence" value="ECO:0007669"/>
    <property type="project" value="TreeGrafter"/>
</dbReference>
<dbReference type="GO" id="GO:0051539">
    <property type="term" value="F:4 iron, 4 sulfur cluster binding"/>
    <property type="evidence" value="ECO:0007669"/>
    <property type="project" value="UniProtKB-KW"/>
</dbReference>
<comment type="subcellular location">
    <subcellularLocation>
        <location evidence="1">Nucleus</location>
    </subcellularLocation>
</comment>
<name>A0A914KMT7_MELIC</name>
<evidence type="ECO:0000256" key="8">
    <source>
        <dbReference type="ARBA" id="ARBA00022840"/>
    </source>
</evidence>
<dbReference type="WBParaSite" id="Minc3s00050g02707">
    <property type="protein sequence ID" value="Minc3s00050g02707"/>
    <property type="gene ID" value="Minc3s00050g02707"/>
</dbReference>
<dbReference type="InterPro" id="IPR010614">
    <property type="entry name" value="RAD3-like_helicase_DEAD"/>
</dbReference>
<dbReference type="PROSITE" id="PS51193">
    <property type="entry name" value="HELICASE_ATP_BIND_2"/>
    <property type="match status" value="1"/>
</dbReference>
<dbReference type="GO" id="GO:0003678">
    <property type="term" value="F:DNA helicase activity"/>
    <property type="evidence" value="ECO:0007669"/>
    <property type="project" value="InterPro"/>
</dbReference>
<feature type="domain" description="Helicase ATP-binding" evidence="16">
    <location>
        <begin position="12"/>
        <end position="327"/>
    </location>
</feature>
<evidence type="ECO:0000256" key="7">
    <source>
        <dbReference type="ARBA" id="ARBA00022806"/>
    </source>
</evidence>
<sequence length="947" mass="107600">MAASCGDVFLINGVNVQFPYTPYECQRDFMKKILETLQSSSNAALESPTGTGKTLSLLCSAIAWIQEYKEGLKPQTFANNTGLTNPCSNAPNHSILYPRIYYASRTHSQLQQVVRELNKTKYKSVVRLVTLAGRDKLCLNERVLKEQNSEVRGHLCRSMTRARKCNFYNTLEKDADSLDAMYSGALDGNALDIEDLLSTARKFRHCPFYRARQQFEQADLVLLPYNYLLDPKVREMYEIKVKGNILIFDEAHNIESVAEQSVSIDFSTKTLSIAIREAKKTLEMVIEEEEKIRKEMDDHGPSFSSLMDKRGGKRQKQKEEDKEKQVSKQDVATLLEMLQSLEEQLISLNSNKKDGKELANLPGRVFPGYKMVEILKAAGIHRQQRENICLLIDRIGLFLATNADQNQGIWAVRSTSLSAFSTLISRVFVDTFENMLTQNGKLFNGNLLSSQQEENIASNNFQLFIEQNKTEKGKYFSNNSLNDEETNFDGLVEENCLKEKVGITLHYWCFNAGVAMRFLNSRDTRSIIFASGTLAPLPSFISAMGIPFGAILESKHCANKNQLVVGALRKGSNGTDLLGTFQNRNNPTYKQTIGELILQLASVTPQGMLVFFPSYSQMNAFVEFWKNLKLANGQQFWTLLERQKQLFIEQKDKINIPILLKDFDSAVHGSVGGALLFAVCRGKLSEGIDFADSHCRSLIIVGIPFPPLFDPRVILKKSYLLEAVNTKNKNSNNYLLSADEWYKVEGTRTVNQAFGRIIRHKEDFGAVILADCRYATMDRNMFPSWMRDSIKIHSEPNTILPCIERFFTERGFSGRSSKNVEKNNFETSIICKEQNYSSPKDNISSRKRNERHFMLNENILEIYDQFQVEEENDENSVVNSQKTLNNVNSVGFDWGRFSYTWITAKFHTFNASLTGKSQASCVRCSATIRCYGFTSDSTFVLVRRQKM</sequence>
<dbReference type="PANTHER" id="PTHR11472">
    <property type="entry name" value="DNA REPAIR DEAD HELICASE RAD3/XP-D SUBFAMILY MEMBER"/>
    <property type="match status" value="1"/>
</dbReference>
<evidence type="ECO:0000256" key="11">
    <source>
        <dbReference type="ARBA" id="ARBA00023125"/>
    </source>
</evidence>
<protein>
    <submittedName>
        <fullName evidence="18">Helicase ATP-binding domain-containing protein</fullName>
    </submittedName>
</protein>